<dbReference type="STRING" id="4555.K3ZB26"/>
<dbReference type="EMBL" id="AGNK02002073">
    <property type="status" value="NOT_ANNOTATED_CDS"/>
    <property type="molecule type" value="Genomic_DNA"/>
</dbReference>
<keyword evidence="3" id="KW-1185">Reference proteome</keyword>
<dbReference type="AlphaFoldDB" id="K3ZB26"/>
<reference evidence="3" key="1">
    <citation type="journal article" date="2012" name="Nat. Biotechnol.">
        <title>Reference genome sequence of the model plant Setaria.</title>
        <authorList>
            <person name="Bennetzen J.L."/>
            <person name="Schmutz J."/>
            <person name="Wang H."/>
            <person name="Percifield R."/>
            <person name="Hawkins J."/>
            <person name="Pontaroli A.C."/>
            <person name="Estep M."/>
            <person name="Feng L."/>
            <person name="Vaughn J.N."/>
            <person name="Grimwood J."/>
            <person name="Jenkins J."/>
            <person name="Barry K."/>
            <person name="Lindquist E."/>
            <person name="Hellsten U."/>
            <person name="Deshpande S."/>
            <person name="Wang X."/>
            <person name="Wu X."/>
            <person name="Mitros T."/>
            <person name="Triplett J."/>
            <person name="Yang X."/>
            <person name="Ye C.Y."/>
            <person name="Mauro-Herrera M."/>
            <person name="Wang L."/>
            <person name="Li P."/>
            <person name="Sharma M."/>
            <person name="Sharma R."/>
            <person name="Ronald P.C."/>
            <person name="Panaud O."/>
            <person name="Kellogg E.A."/>
            <person name="Brutnell T.P."/>
            <person name="Doust A.N."/>
            <person name="Tuskan G.A."/>
            <person name="Rokhsar D."/>
            <person name="Devos K.M."/>
        </authorList>
    </citation>
    <scope>NUCLEOTIDE SEQUENCE [LARGE SCALE GENOMIC DNA]</scope>
    <source>
        <strain evidence="3">cv. Yugu1</strain>
    </source>
</reference>
<keyword evidence="1" id="KW-1133">Transmembrane helix</keyword>
<keyword evidence="1" id="KW-0812">Transmembrane</keyword>
<name>K3ZB26_SETIT</name>
<evidence type="ECO:0000313" key="2">
    <source>
        <dbReference type="EnsemblPlants" id="KQL16860"/>
    </source>
</evidence>
<organism evidence="2 3">
    <name type="scientific">Setaria italica</name>
    <name type="common">Foxtail millet</name>
    <name type="synonym">Panicum italicum</name>
    <dbReference type="NCBI Taxonomy" id="4555"/>
    <lineage>
        <taxon>Eukaryota</taxon>
        <taxon>Viridiplantae</taxon>
        <taxon>Streptophyta</taxon>
        <taxon>Embryophyta</taxon>
        <taxon>Tracheophyta</taxon>
        <taxon>Spermatophyta</taxon>
        <taxon>Magnoliopsida</taxon>
        <taxon>Liliopsida</taxon>
        <taxon>Poales</taxon>
        <taxon>Poaceae</taxon>
        <taxon>PACMAD clade</taxon>
        <taxon>Panicoideae</taxon>
        <taxon>Panicodae</taxon>
        <taxon>Paniceae</taxon>
        <taxon>Cenchrinae</taxon>
        <taxon>Setaria</taxon>
    </lineage>
</organism>
<feature type="transmembrane region" description="Helical" evidence="1">
    <location>
        <begin position="77"/>
        <end position="96"/>
    </location>
</feature>
<dbReference type="EnsemblPlants" id="KQL16860">
    <property type="protein sequence ID" value="KQL16860"/>
    <property type="gene ID" value="SETIT_023747mg"/>
</dbReference>
<accession>K3ZB26</accession>
<reference evidence="2" key="2">
    <citation type="submission" date="2018-08" db="UniProtKB">
        <authorList>
            <consortium name="EnsemblPlants"/>
        </authorList>
    </citation>
    <scope>IDENTIFICATION</scope>
    <source>
        <strain evidence="2">Yugu1</strain>
    </source>
</reference>
<keyword evidence="1" id="KW-0472">Membrane</keyword>
<dbReference type="InParanoid" id="K3ZB26"/>
<sequence length="103" mass="11441">MAGGARGERRTALRPDQVIFKVVTGTTFLLMAVTGLGYLALSWSTVVLLGAFVTVLQKKDFWSITVISMIQAARSVNVLYFRIFISVVYIIIKYSTQVLHNTP</sequence>
<feature type="transmembrane region" description="Helical" evidence="1">
    <location>
        <begin position="28"/>
        <end position="56"/>
    </location>
</feature>
<dbReference type="PANTHER" id="PTHR33115:SF25">
    <property type="entry name" value="CONDENSIN COMPLEX SUBUNIT 1 C-TERMINAL DOMAIN-CONTAINING PROTEIN"/>
    <property type="match status" value="1"/>
</dbReference>
<dbReference type="Proteomes" id="UP000004995">
    <property type="component" value="Unassembled WGS sequence"/>
</dbReference>
<dbReference type="Gramene" id="KQL16860">
    <property type="protein sequence ID" value="KQL16860"/>
    <property type="gene ID" value="SETIT_023747mg"/>
</dbReference>
<evidence type="ECO:0000256" key="1">
    <source>
        <dbReference type="SAM" id="Phobius"/>
    </source>
</evidence>
<proteinExistence type="predicted"/>
<evidence type="ECO:0000313" key="3">
    <source>
        <dbReference type="Proteomes" id="UP000004995"/>
    </source>
</evidence>
<dbReference type="PANTHER" id="PTHR33115">
    <property type="entry name" value="ARM REPEAT SUPERFAMILY PROTEIN"/>
    <property type="match status" value="1"/>
</dbReference>
<protein>
    <submittedName>
        <fullName evidence="2">Uncharacterized protein</fullName>
    </submittedName>
</protein>
<dbReference type="HOGENOM" id="CLU_2268486_0_0_1"/>